<feature type="domain" description="Peptidase M13 N-terminal" evidence="10">
    <location>
        <begin position="50"/>
        <end position="283"/>
    </location>
</feature>
<keyword evidence="12" id="KW-1185">Reference proteome</keyword>
<reference evidence="11 12" key="1">
    <citation type="submission" date="2020-08" db="EMBL/GenBank/DDBJ databases">
        <title>Aphidius gifuensis genome sequencing and assembly.</title>
        <authorList>
            <person name="Du Z."/>
        </authorList>
    </citation>
    <scope>NUCLEOTIDE SEQUENCE [LARGE SCALE GENOMIC DNA]</scope>
    <source>
        <strain evidence="11">YNYX2018</strain>
        <tissue evidence="11">Adults</tissue>
    </source>
</reference>
<comment type="cofactor">
    <cofactor evidence="1">
        <name>Zn(2+)</name>
        <dbReference type="ChEBI" id="CHEBI:29105"/>
    </cofactor>
</comment>
<dbReference type="InterPro" id="IPR000718">
    <property type="entry name" value="Peptidase_M13"/>
</dbReference>
<keyword evidence="7" id="KW-0862">Zinc</keyword>
<keyword evidence="6" id="KW-0378">Hydrolase</keyword>
<name>A0A835CNF5_APHGI</name>
<dbReference type="PANTHER" id="PTHR11733:SF224">
    <property type="entry name" value="NEPRILYSIN-2"/>
    <property type="match status" value="1"/>
</dbReference>
<evidence type="ECO:0000259" key="10">
    <source>
        <dbReference type="Pfam" id="PF05649"/>
    </source>
</evidence>
<keyword evidence="5" id="KW-0479">Metal-binding</keyword>
<evidence type="ECO:0000259" key="9">
    <source>
        <dbReference type="Pfam" id="PF01431"/>
    </source>
</evidence>
<evidence type="ECO:0000256" key="5">
    <source>
        <dbReference type="ARBA" id="ARBA00022723"/>
    </source>
</evidence>
<dbReference type="Proteomes" id="UP000639338">
    <property type="component" value="Unassembled WGS sequence"/>
</dbReference>
<comment type="similarity">
    <text evidence="3">Belongs to the peptidase M13 family.</text>
</comment>
<evidence type="ECO:0000313" key="11">
    <source>
        <dbReference type="EMBL" id="KAF7989464.1"/>
    </source>
</evidence>
<sequence>MKAIEHWPVLKGSKWNESTFDFRKSMFKVGNTTQWKNYLFRLYYTYGRSIAVEPYPTGLSPEDLVQGLNNTKVNEYYNSMINLAKKNNVSIHNTNYEDDLKKILDFEIELARARLLPLQNLNSTSNEVRMTLGELMNNYSFFNWQEYISYLSGSPVDLSKIIIIKNANYMKKVNESFNSTEMKRTLANYIIWKHADDNVKTARDLESENCVDIVSSKLPIAVGAIYFQNYNNSKIINVENEIKKMILNIKSQILEMIRDATWIDNSTKTNIFEKLMSFKHEIGGIRIFTNNSRTNEFYKNLELLDDENFNDAIQGIKLFEEKVRSTSGFGFFMNSIASHFYQSDASFSQGYNLMMLQSDFFDIEQPNYMNYGALGTTIGHEMTHGLDIKGINYDANGRWNDSQWTSFSKNNFHNKSKCIIEQYNNFTVPEVGLNVNGTITQGETVADNSGIKAAYRAYKELLNNDKKLPGLEYTPEQLFWISFANSRCEINSNELLRNKYLSDVHPPIKFRVIGALSNMPEFAKDFNCPSGSNMNPTKKCSVW</sequence>
<dbReference type="Pfam" id="PF05649">
    <property type="entry name" value="Peptidase_M13_N"/>
    <property type="match status" value="1"/>
</dbReference>
<dbReference type="Gene3D" id="1.10.1380.10">
    <property type="entry name" value="Neutral endopeptidase , domain2"/>
    <property type="match status" value="1"/>
</dbReference>
<evidence type="ECO:0000256" key="6">
    <source>
        <dbReference type="ARBA" id="ARBA00022801"/>
    </source>
</evidence>
<dbReference type="Gene3D" id="3.40.390.10">
    <property type="entry name" value="Collagenase (Catalytic Domain)"/>
    <property type="match status" value="1"/>
</dbReference>
<dbReference type="GO" id="GO:0005886">
    <property type="term" value="C:plasma membrane"/>
    <property type="evidence" value="ECO:0007669"/>
    <property type="project" value="UniProtKB-SubCell"/>
</dbReference>
<dbReference type="GO" id="GO:0016485">
    <property type="term" value="P:protein processing"/>
    <property type="evidence" value="ECO:0007669"/>
    <property type="project" value="TreeGrafter"/>
</dbReference>
<comment type="subcellular location">
    <subcellularLocation>
        <location evidence="2">Cell membrane</location>
        <topology evidence="2">Single-pass type II membrane protein</topology>
    </subcellularLocation>
</comment>
<keyword evidence="4" id="KW-0645">Protease</keyword>
<dbReference type="InterPro" id="IPR042089">
    <property type="entry name" value="Peptidase_M13_dom_2"/>
</dbReference>
<evidence type="ECO:0000256" key="4">
    <source>
        <dbReference type="ARBA" id="ARBA00022670"/>
    </source>
</evidence>
<dbReference type="Pfam" id="PF01431">
    <property type="entry name" value="Peptidase_M13"/>
    <property type="match status" value="1"/>
</dbReference>
<gene>
    <name evidence="11" type="ORF">HCN44_008138</name>
</gene>
<proteinExistence type="inferred from homology"/>
<evidence type="ECO:0000256" key="2">
    <source>
        <dbReference type="ARBA" id="ARBA00004401"/>
    </source>
</evidence>
<dbReference type="InterPro" id="IPR018497">
    <property type="entry name" value="Peptidase_M13_C"/>
</dbReference>
<dbReference type="PROSITE" id="PS51885">
    <property type="entry name" value="NEPRILYSIN"/>
    <property type="match status" value="1"/>
</dbReference>
<feature type="domain" description="Peptidase M13 C-terminal" evidence="9">
    <location>
        <begin position="351"/>
        <end position="542"/>
    </location>
</feature>
<evidence type="ECO:0000256" key="7">
    <source>
        <dbReference type="ARBA" id="ARBA00022833"/>
    </source>
</evidence>
<keyword evidence="8" id="KW-0482">Metalloprotease</keyword>
<dbReference type="EMBL" id="JACMRX010000005">
    <property type="protein sequence ID" value="KAF7989464.1"/>
    <property type="molecule type" value="Genomic_DNA"/>
</dbReference>
<dbReference type="PRINTS" id="PR00786">
    <property type="entry name" value="NEPRILYSIN"/>
</dbReference>
<evidence type="ECO:0000256" key="3">
    <source>
        <dbReference type="ARBA" id="ARBA00007357"/>
    </source>
</evidence>
<dbReference type="AlphaFoldDB" id="A0A835CNF5"/>
<comment type="caution">
    <text evidence="11">The sequence shown here is derived from an EMBL/GenBank/DDBJ whole genome shotgun (WGS) entry which is preliminary data.</text>
</comment>
<dbReference type="PANTHER" id="PTHR11733">
    <property type="entry name" value="ZINC METALLOPROTEASE FAMILY M13 NEPRILYSIN-RELATED"/>
    <property type="match status" value="1"/>
</dbReference>
<dbReference type="CDD" id="cd08662">
    <property type="entry name" value="M13"/>
    <property type="match status" value="1"/>
</dbReference>
<dbReference type="GO" id="GO:0046872">
    <property type="term" value="F:metal ion binding"/>
    <property type="evidence" value="ECO:0007669"/>
    <property type="project" value="UniProtKB-KW"/>
</dbReference>
<dbReference type="InterPro" id="IPR008753">
    <property type="entry name" value="Peptidase_M13_N"/>
</dbReference>
<accession>A0A835CNF5</accession>
<evidence type="ECO:0000313" key="12">
    <source>
        <dbReference type="Proteomes" id="UP000639338"/>
    </source>
</evidence>
<dbReference type="SUPFAM" id="SSF55486">
    <property type="entry name" value="Metalloproteases ('zincins'), catalytic domain"/>
    <property type="match status" value="1"/>
</dbReference>
<dbReference type="InterPro" id="IPR024079">
    <property type="entry name" value="MetalloPept_cat_dom_sf"/>
</dbReference>
<dbReference type="OrthoDB" id="6475849at2759"/>
<evidence type="ECO:0000256" key="1">
    <source>
        <dbReference type="ARBA" id="ARBA00001947"/>
    </source>
</evidence>
<dbReference type="GO" id="GO:0004222">
    <property type="term" value="F:metalloendopeptidase activity"/>
    <property type="evidence" value="ECO:0007669"/>
    <property type="project" value="InterPro"/>
</dbReference>
<evidence type="ECO:0000256" key="8">
    <source>
        <dbReference type="ARBA" id="ARBA00023049"/>
    </source>
</evidence>
<organism evidence="11 12">
    <name type="scientific">Aphidius gifuensis</name>
    <name type="common">Parasitoid wasp</name>
    <dbReference type="NCBI Taxonomy" id="684658"/>
    <lineage>
        <taxon>Eukaryota</taxon>
        <taxon>Metazoa</taxon>
        <taxon>Ecdysozoa</taxon>
        <taxon>Arthropoda</taxon>
        <taxon>Hexapoda</taxon>
        <taxon>Insecta</taxon>
        <taxon>Pterygota</taxon>
        <taxon>Neoptera</taxon>
        <taxon>Endopterygota</taxon>
        <taxon>Hymenoptera</taxon>
        <taxon>Apocrita</taxon>
        <taxon>Ichneumonoidea</taxon>
        <taxon>Braconidae</taxon>
        <taxon>Aphidiinae</taxon>
        <taxon>Aphidius</taxon>
    </lineage>
</organism>
<protein>
    <submittedName>
        <fullName evidence="11">Uncharacterized protein</fullName>
    </submittedName>
</protein>